<dbReference type="InterPro" id="IPR036397">
    <property type="entry name" value="RNaseH_sf"/>
</dbReference>
<dbReference type="InterPro" id="IPR001584">
    <property type="entry name" value="Integrase_cat-core"/>
</dbReference>
<dbReference type="Pfam" id="PF17921">
    <property type="entry name" value="Integrase_H2C2"/>
    <property type="match status" value="1"/>
</dbReference>
<dbReference type="InterPro" id="IPR041588">
    <property type="entry name" value="Integrase_H2C2"/>
</dbReference>
<evidence type="ECO:0000256" key="2">
    <source>
        <dbReference type="ARBA" id="ARBA00012180"/>
    </source>
</evidence>
<feature type="domain" description="Reverse transcriptase" evidence="5">
    <location>
        <begin position="452"/>
        <end position="629"/>
    </location>
</feature>
<protein>
    <recommendedName>
        <fullName evidence="3">Gypsy retrotransposon integrase-like protein 1</fullName>
        <ecNumber evidence="2">3.1.26.4</ecNumber>
    </recommendedName>
</protein>
<dbReference type="InterPro" id="IPR012337">
    <property type="entry name" value="RNaseH-like_sf"/>
</dbReference>
<dbReference type="CDD" id="cd01647">
    <property type="entry name" value="RT_LTR"/>
    <property type="match status" value="1"/>
</dbReference>
<dbReference type="EC" id="3.1.26.4" evidence="2"/>
<proteinExistence type="inferred from homology"/>
<evidence type="ECO:0000313" key="7">
    <source>
        <dbReference type="Ensembl" id="ENSAMXP00000042306.1"/>
    </source>
</evidence>
<keyword evidence="8" id="KW-1185">Reference proteome</keyword>
<dbReference type="FunFam" id="1.10.340.70:FF:000003">
    <property type="entry name" value="Protein CBG25708"/>
    <property type="match status" value="1"/>
</dbReference>
<evidence type="ECO:0000256" key="3">
    <source>
        <dbReference type="ARBA" id="ARBA00039658"/>
    </source>
</evidence>
<dbReference type="PANTHER" id="PTHR37984:SF8">
    <property type="entry name" value="CCHC-TYPE DOMAIN-CONTAINING PROTEIN"/>
    <property type="match status" value="1"/>
</dbReference>
<dbReference type="InterPro" id="IPR043128">
    <property type="entry name" value="Rev_trsase/Diguanyl_cyclase"/>
</dbReference>
<dbReference type="InterPro" id="IPR000477">
    <property type="entry name" value="RT_dom"/>
</dbReference>
<dbReference type="PANTHER" id="PTHR37984">
    <property type="entry name" value="PROTEIN CBG26694"/>
    <property type="match status" value="1"/>
</dbReference>
<dbReference type="GO" id="GO:0015074">
    <property type="term" value="P:DNA integration"/>
    <property type="evidence" value="ECO:0007669"/>
    <property type="project" value="InterPro"/>
</dbReference>
<dbReference type="Gene3D" id="1.10.340.70">
    <property type="match status" value="1"/>
</dbReference>
<dbReference type="SUPFAM" id="SSF56672">
    <property type="entry name" value="DNA/RNA polymerases"/>
    <property type="match status" value="1"/>
</dbReference>
<dbReference type="FunFam" id="3.10.10.10:FF:000003">
    <property type="entry name" value="Retrovirus-related Pol polyprotein from transposon 297-like Protein"/>
    <property type="match status" value="1"/>
</dbReference>
<feature type="region of interest" description="Disordered" evidence="4">
    <location>
        <begin position="1243"/>
        <end position="1288"/>
    </location>
</feature>
<feature type="compositionally biased region" description="Basic and acidic residues" evidence="4">
    <location>
        <begin position="1279"/>
        <end position="1288"/>
    </location>
</feature>
<dbReference type="Pfam" id="PF00665">
    <property type="entry name" value="rve"/>
    <property type="match status" value="1"/>
</dbReference>
<evidence type="ECO:0000259" key="6">
    <source>
        <dbReference type="PROSITE" id="PS50994"/>
    </source>
</evidence>
<dbReference type="PROSITE" id="PS50878">
    <property type="entry name" value="RT_POL"/>
    <property type="match status" value="1"/>
</dbReference>
<dbReference type="GO" id="GO:0003676">
    <property type="term" value="F:nucleic acid binding"/>
    <property type="evidence" value="ECO:0007669"/>
    <property type="project" value="InterPro"/>
</dbReference>
<evidence type="ECO:0000313" key="8">
    <source>
        <dbReference type="Proteomes" id="UP000018467"/>
    </source>
</evidence>
<evidence type="ECO:0000256" key="4">
    <source>
        <dbReference type="SAM" id="MobiDB-lite"/>
    </source>
</evidence>
<dbReference type="Pfam" id="PF17919">
    <property type="entry name" value="RT_RNaseH_2"/>
    <property type="match status" value="1"/>
</dbReference>
<dbReference type="GO" id="GO:0004523">
    <property type="term" value="F:RNA-DNA hybrid ribonuclease activity"/>
    <property type="evidence" value="ECO:0007669"/>
    <property type="project" value="UniProtKB-EC"/>
</dbReference>
<dbReference type="Gene3D" id="3.30.70.270">
    <property type="match status" value="2"/>
</dbReference>
<dbReference type="FunFam" id="3.30.70.270:FF:000100">
    <property type="entry name" value="Uncharacterized protein"/>
    <property type="match status" value="1"/>
</dbReference>
<sequence>MEGLQPPPKLQLTGNVAENWRRFKQRFELYLSAIDADRKEDRVKASMFLHVIGDEALEVYNNFVFEEGDEMKLDKIMQRFEAYCIPKRNVTYERHRFFTCVQKQGETIDQYVTELKNRSKTCEFGELTDSLIKDRIVCGIPDSALRERLLREQDLNLEKALVLCRAAETVKSQAKELVNEHCTVDALKKHVRKSSNAQKDKRLTGGTRNPLDPSKKQCDRCGTQHLPRKCPAYGKNCNECGKPNHYARCCKSGKKQSQVHAVTESELEEFYVDMLTQNEQKQKDWMIPLQVQNKMVQFKLDTGAQVNVISESVYNELKPRPKLHDAKVKVTGYAGTDIPVKGKCLARVTYKEREHTLLFIVVPKEVQAILGLVACEKLNLVKRVLVVESGPGDEYDSLMQEYSDLFKGLGCLPGEHTIRIDKTVPPVIHPCRKVPFALRHELKMELDRMESLGVIQKIDEPTEWVSSLVIVDKKNGKLRICLDPRDLNKAIKREHFKLPTREEIMAQFANAKFFSKLDASSGFWQLKLDEASSKLCTFNTPFARYRFLRLPFGIASAPEVYHKTIHLVYEHIEGVDTSMDDIIIWGATKEEHDTRLRQVLEATRKTNLKLNREKCHLGVSELTFVGDIIGSEGIRPDPMKVSAIENMPRPQCKKDVQRFMGMINYMGKFIPNLSEKIAPLRWLTEKKNEWDWNQEQEKAWQQLKKVLTEEPVLRFYDPARPMKISSDASQTGLGAVLLQKYDEDWQPVAYASRSMTGAETRYAQIEKELLSITFACERFHQFIAGQTVSSETDHKPLIALFSKSLNDCPLRIQRLMIKLQRYTLNVSYIPGKFMYTADTLSRAVDPKAPSIHKTAEDVQAYVSMVTLSLPVADARMQQIREETEKDQILKQLKQVVLTGWPLTRQQCVSDIQDYWNCRAELTVVNDVVYKGSKIVIPKSLQKMMLEKVHEGHLGMEKCKRRAREVMFWPRINKEITDLVSSCQTCLKYRPRNPCEPLMPHPVPQRPYQKVGADLFTCNNKDFLIVTDYHSLYPEVCGLSSTTAEHVITCMKSIFSRHGVPTEVFTDNGPQFSCASFKVFSEAWDFVHSTSSPHFPQSNGLVEKSVGIVKTLMRKAKDSGGDFYKALLAYRSTPLDCGYSPAQLLMGRRIRSNLPVKDDLLATENGETVRQLKEYERSKQKIYYDMKARQLPELHEGDGVRLKDKEDTWGKKGTVLEQVQPRSYTIQTEDGAVLRRNRCDILKEPELNQTNSGSETLPDNSVRNSDQEKSCVRRSTRAHKPPERLIESC</sequence>
<feature type="region of interest" description="Disordered" evidence="4">
    <location>
        <begin position="193"/>
        <end position="217"/>
    </location>
</feature>
<reference evidence="7" key="3">
    <citation type="submission" date="2025-08" db="UniProtKB">
        <authorList>
            <consortium name="Ensembl"/>
        </authorList>
    </citation>
    <scope>IDENTIFICATION</scope>
</reference>
<dbReference type="FunFam" id="3.30.70.270:FF:000115">
    <property type="entry name" value="Polyprotein of retroviral origin, putative"/>
    <property type="match status" value="1"/>
</dbReference>
<feature type="domain" description="Integrase catalytic" evidence="6">
    <location>
        <begin position="1002"/>
        <end position="1162"/>
    </location>
</feature>
<accession>A0A3B1JKR1</accession>
<organism evidence="7 8">
    <name type="scientific">Astyanax mexicanus</name>
    <name type="common">Blind cave fish</name>
    <name type="synonym">Astyanax fasciatus mexicanus</name>
    <dbReference type="NCBI Taxonomy" id="7994"/>
    <lineage>
        <taxon>Eukaryota</taxon>
        <taxon>Metazoa</taxon>
        <taxon>Chordata</taxon>
        <taxon>Craniata</taxon>
        <taxon>Vertebrata</taxon>
        <taxon>Euteleostomi</taxon>
        <taxon>Actinopterygii</taxon>
        <taxon>Neopterygii</taxon>
        <taxon>Teleostei</taxon>
        <taxon>Ostariophysi</taxon>
        <taxon>Characiformes</taxon>
        <taxon>Characoidei</taxon>
        <taxon>Acestrorhamphidae</taxon>
        <taxon>Acestrorhamphinae</taxon>
        <taxon>Astyanax</taxon>
    </lineage>
</organism>
<dbReference type="Pfam" id="PF00078">
    <property type="entry name" value="RVT_1"/>
    <property type="match status" value="1"/>
</dbReference>
<name>A0A3B1JKR1_ASTMX</name>
<dbReference type="FunFam" id="3.10.20.370:FF:000001">
    <property type="entry name" value="Retrovirus-related Pol polyprotein from transposon 17.6-like protein"/>
    <property type="match status" value="1"/>
</dbReference>
<reference evidence="7" key="4">
    <citation type="submission" date="2025-09" db="UniProtKB">
        <authorList>
            <consortium name="Ensembl"/>
        </authorList>
    </citation>
    <scope>IDENTIFICATION</scope>
</reference>
<reference evidence="8" key="2">
    <citation type="journal article" date="2014" name="Nat. Commun.">
        <title>The cavefish genome reveals candidate genes for eye loss.</title>
        <authorList>
            <person name="McGaugh S.E."/>
            <person name="Gross J.B."/>
            <person name="Aken B."/>
            <person name="Blin M."/>
            <person name="Borowsky R."/>
            <person name="Chalopin D."/>
            <person name="Hinaux H."/>
            <person name="Jeffery W.R."/>
            <person name="Keene A."/>
            <person name="Ma L."/>
            <person name="Minx P."/>
            <person name="Murphy D."/>
            <person name="O'Quin K.E."/>
            <person name="Retaux S."/>
            <person name="Rohner N."/>
            <person name="Searle S.M."/>
            <person name="Stahl B.A."/>
            <person name="Tabin C."/>
            <person name="Volff J.N."/>
            <person name="Yoshizawa M."/>
            <person name="Warren W.C."/>
        </authorList>
    </citation>
    <scope>NUCLEOTIDE SEQUENCE [LARGE SCALE GENOMIC DNA]</scope>
    <source>
        <strain evidence="8">female</strain>
    </source>
</reference>
<dbReference type="CDD" id="cd09274">
    <property type="entry name" value="RNase_HI_RT_Ty3"/>
    <property type="match status" value="1"/>
</dbReference>
<reference evidence="8" key="1">
    <citation type="submission" date="2013-03" db="EMBL/GenBank/DDBJ databases">
        <authorList>
            <person name="Jeffery W."/>
            <person name="Warren W."/>
            <person name="Wilson R.K."/>
        </authorList>
    </citation>
    <scope>NUCLEOTIDE SEQUENCE</scope>
    <source>
        <strain evidence="8">female</strain>
    </source>
</reference>
<dbReference type="PROSITE" id="PS50994">
    <property type="entry name" value="INTEGRASE"/>
    <property type="match status" value="1"/>
</dbReference>
<dbReference type="Gene3D" id="3.10.10.10">
    <property type="entry name" value="HIV Type 1 Reverse Transcriptase, subunit A, domain 1"/>
    <property type="match status" value="1"/>
</dbReference>
<dbReference type="FunFam" id="3.30.420.10:FF:000063">
    <property type="entry name" value="Retrovirus-related Pol polyprotein from transposon 297-like Protein"/>
    <property type="match status" value="1"/>
</dbReference>
<dbReference type="Proteomes" id="UP000018467">
    <property type="component" value="Unassembled WGS sequence"/>
</dbReference>
<dbReference type="InterPro" id="IPR043502">
    <property type="entry name" value="DNA/RNA_pol_sf"/>
</dbReference>
<dbReference type="InterPro" id="IPR050951">
    <property type="entry name" value="Retrovirus_Pol_polyprotein"/>
</dbReference>
<dbReference type="Gene3D" id="3.30.420.10">
    <property type="entry name" value="Ribonuclease H-like superfamily/Ribonuclease H"/>
    <property type="match status" value="1"/>
</dbReference>
<dbReference type="InParanoid" id="A0A3B1JKR1"/>
<dbReference type="GeneTree" id="ENSGT00940000169923"/>
<dbReference type="CDD" id="cd05481">
    <property type="entry name" value="retropepsin_like_LTR_1"/>
    <property type="match status" value="1"/>
</dbReference>
<comment type="similarity">
    <text evidence="1">Belongs to the beta type-B retroviral polymerase family. HERV class-II K(HML-2) pol subfamily.</text>
</comment>
<dbReference type="SUPFAM" id="SSF53098">
    <property type="entry name" value="Ribonuclease H-like"/>
    <property type="match status" value="1"/>
</dbReference>
<dbReference type="InterPro" id="IPR021109">
    <property type="entry name" value="Peptidase_aspartic_dom_sf"/>
</dbReference>
<feature type="compositionally biased region" description="Polar residues" evidence="4">
    <location>
        <begin position="1246"/>
        <end position="1263"/>
    </location>
</feature>
<dbReference type="InterPro" id="IPR041577">
    <property type="entry name" value="RT_RNaseH_2"/>
</dbReference>
<evidence type="ECO:0000256" key="1">
    <source>
        <dbReference type="ARBA" id="ARBA00010879"/>
    </source>
</evidence>
<evidence type="ECO:0000259" key="5">
    <source>
        <dbReference type="PROSITE" id="PS50878"/>
    </source>
</evidence>
<dbReference type="SUPFAM" id="SSF50630">
    <property type="entry name" value="Acid proteases"/>
    <property type="match status" value="1"/>
</dbReference>
<dbReference type="Gene3D" id="2.40.70.10">
    <property type="entry name" value="Acid Proteases"/>
    <property type="match status" value="1"/>
</dbReference>
<dbReference type="Ensembl" id="ENSAMXT00000046171.1">
    <property type="protein sequence ID" value="ENSAMXP00000042306.1"/>
    <property type="gene ID" value="ENSAMXG00000041082.1"/>
</dbReference>